<reference evidence="3" key="1">
    <citation type="journal article" date="2019" name="Int. J. Syst. Evol. Microbiol.">
        <title>The Global Catalogue of Microorganisms (GCM) 10K type strain sequencing project: providing services to taxonomists for standard genome sequencing and annotation.</title>
        <authorList>
            <consortium name="The Broad Institute Genomics Platform"/>
            <consortium name="The Broad Institute Genome Sequencing Center for Infectious Disease"/>
            <person name="Wu L."/>
            <person name="Ma J."/>
        </authorList>
    </citation>
    <scope>NUCLEOTIDE SEQUENCE [LARGE SCALE GENOMIC DNA]</scope>
    <source>
        <strain evidence="3">JCM 17841</strain>
    </source>
</reference>
<evidence type="ECO:0000313" key="3">
    <source>
        <dbReference type="Proteomes" id="UP001501243"/>
    </source>
</evidence>
<protein>
    <submittedName>
        <fullName evidence="2">Uncharacterized protein</fullName>
    </submittedName>
</protein>
<dbReference type="EMBL" id="BAABGQ010000006">
    <property type="protein sequence ID" value="GAA4501186.1"/>
    <property type="molecule type" value="Genomic_DNA"/>
</dbReference>
<keyword evidence="3" id="KW-1185">Reference proteome</keyword>
<feature type="coiled-coil region" evidence="1">
    <location>
        <begin position="17"/>
        <end position="58"/>
    </location>
</feature>
<gene>
    <name evidence="2" type="ORF">GCM10023172_22630</name>
</gene>
<sequence>MNPRDLPEVVSELIIEMHEVRSELKAINGRLDRLESRMEGVESEIKLLRIELRHELKENSRSIVEGITRGFEPFLNRLLEHDDQLRNHAGRLRNLENPQPEK</sequence>
<dbReference type="Proteomes" id="UP001501243">
    <property type="component" value="Unassembled WGS sequence"/>
</dbReference>
<evidence type="ECO:0000313" key="2">
    <source>
        <dbReference type="EMBL" id="GAA4501186.1"/>
    </source>
</evidence>
<keyword evidence="1" id="KW-0175">Coiled coil</keyword>
<proteinExistence type="predicted"/>
<organism evidence="2 3">
    <name type="scientific">Hymenobacter ginsengisoli</name>
    <dbReference type="NCBI Taxonomy" id="1051626"/>
    <lineage>
        <taxon>Bacteria</taxon>
        <taxon>Pseudomonadati</taxon>
        <taxon>Bacteroidota</taxon>
        <taxon>Cytophagia</taxon>
        <taxon>Cytophagales</taxon>
        <taxon>Hymenobacteraceae</taxon>
        <taxon>Hymenobacter</taxon>
    </lineage>
</organism>
<name>A0ABP8QCM2_9BACT</name>
<accession>A0ABP8QCM2</accession>
<comment type="caution">
    <text evidence="2">The sequence shown here is derived from an EMBL/GenBank/DDBJ whole genome shotgun (WGS) entry which is preliminary data.</text>
</comment>
<evidence type="ECO:0000256" key="1">
    <source>
        <dbReference type="SAM" id="Coils"/>
    </source>
</evidence>
<dbReference type="RefSeq" id="WP_208131819.1">
    <property type="nucleotide sequence ID" value="NZ_BAABGQ010000006.1"/>
</dbReference>